<feature type="coiled-coil region" evidence="10">
    <location>
        <begin position="246"/>
        <end position="273"/>
    </location>
</feature>
<dbReference type="Pfam" id="PF25762">
    <property type="entry name" value="HAUS1"/>
    <property type="match status" value="1"/>
</dbReference>
<dbReference type="GO" id="GO:0005874">
    <property type="term" value="C:microtubule"/>
    <property type="evidence" value="ECO:0007669"/>
    <property type="project" value="UniProtKB-KW"/>
</dbReference>
<dbReference type="InterPro" id="IPR026243">
    <property type="entry name" value="HAUS1"/>
</dbReference>
<evidence type="ECO:0000256" key="7">
    <source>
        <dbReference type="ARBA" id="ARBA00023054"/>
    </source>
</evidence>
<dbReference type="GeneID" id="106158456"/>
<dbReference type="GO" id="GO:0070652">
    <property type="term" value="C:HAUS complex"/>
    <property type="evidence" value="ECO:0007669"/>
    <property type="project" value="InterPro"/>
</dbReference>
<comment type="similarity">
    <text evidence="2">Belongs to the HAUS1 family.</text>
</comment>
<dbReference type="KEGG" id="lak:106158456"/>
<sequence length="277" mass="31395">MTLNDKHRQVRVWLEKLYAGDPIPQYEISQRPVEILYELMLKNEQNDRCAQLLIEDDRQKAEEYNLEAVRLAGILQEIGLTTSSLSKSGLVSLRTLTSVAQLLEIKDACDTSFLLGISEISQAQMKISEARNAEQKQTGQLISQTNSALHKTAALKKTIHNLKEQAKYQGPDLEKKAKQAGFLQSKAREYKGHIQKYQTTLSQSGMEPHLYHQALGKKAEELQQLKAKLGPLRLKLDGYHRLPPNISMAKVKIEEVKRDLAVLEAELAKRIDSMHML</sequence>
<keyword evidence="3" id="KW-0963">Cytoplasm</keyword>
<accession>A0A1S3HV62</accession>
<protein>
    <submittedName>
        <fullName evidence="12">HAUS augmin-like complex subunit 1 isoform X1</fullName>
    </submittedName>
    <submittedName>
        <fullName evidence="13">HAUS augmin-like complex subunit 1 isoform X2</fullName>
    </submittedName>
</protein>
<keyword evidence="6" id="KW-0498">Mitosis</keyword>
<evidence type="ECO:0000256" key="1">
    <source>
        <dbReference type="ARBA" id="ARBA00004186"/>
    </source>
</evidence>
<keyword evidence="8" id="KW-0206">Cytoskeleton</keyword>
<evidence type="ECO:0000256" key="10">
    <source>
        <dbReference type="SAM" id="Coils"/>
    </source>
</evidence>
<dbReference type="STRING" id="7574.A0A1S3HV62"/>
<evidence type="ECO:0000256" key="4">
    <source>
        <dbReference type="ARBA" id="ARBA00022618"/>
    </source>
</evidence>
<evidence type="ECO:0000256" key="2">
    <source>
        <dbReference type="ARBA" id="ARBA00005479"/>
    </source>
</evidence>
<dbReference type="RefSeq" id="XP_013389908.1">
    <property type="nucleotide sequence ID" value="XM_013534454.1"/>
</dbReference>
<comment type="subcellular location">
    <subcellularLocation>
        <location evidence="1">Cytoplasm</location>
        <location evidence="1">Cytoskeleton</location>
        <location evidence="1">Spindle</location>
    </subcellularLocation>
</comment>
<evidence type="ECO:0000256" key="3">
    <source>
        <dbReference type="ARBA" id="ARBA00022490"/>
    </source>
</evidence>
<keyword evidence="4" id="KW-0132">Cell division</keyword>
<dbReference type="PRINTS" id="PR02087">
    <property type="entry name" value="HAUSAUGMINL1"/>
</dbReference>
<dbReference type="Proteomes" id="UP000085678">
    <property type="component" value="Unplaced"/>
</dbReference>
<organism evidence="11 13">
    <name type="scientific">Lingula anatina</name>
    <name type="common">Brachiopod</name>
    <name type="synonym">Lingula unguis</name>
    <dbReference type="NCBI Taxonomy" id="7574"/>
    <lineage>
        <taxon>Eukaryota</taxon>
        <taxon>Metazoa</taxon>
        <taxon>Spiralia</taxon>
        <taxon>Lophotrochozoa</taxon>
        <taxon>Brachiopoda</taxon>
        <taxon>Linguliformea</taxon>
        <taxon>Lingulata</taxon>
        <taxon>Lingulida</taxon>
        <taxon>Linguloidea</taxon>
        <taxon>Lingulidae</taxon>
        <taxon>Lingula</taxon>
    </lineage>
</organism>
<dbReference type="AlphaFoldDB" id="A0A1S3HV62"/>
<dbReference type="GO" id="GO:0005819">
    <property type="term" value="C:spindle"/>
    <property type="evidence" value="ECO:0007669"/>
    <property type="project" value="UniProtKB-SubCell"/>
</dbReference>
<keyword evidence="9" id="KW-0131">Cell cycle</keyword>
<name>A0A1S3HV62_LINAN</name>
<dbReference type="PANTHER" id="PTHR31570">
    <property type="entry name" value="HAUS AUGMIN-LIKE COMPLEX SUBUNIT 1"/>
    <property type="match status" value="1"/>
</dbReference>
<keyword evidence="7 10" id="KW-0175">Coiled coil</keyword>
<evidence type="ECO:0000313" key="11">
    <source>
        <dbReference type="Proteomes" id="UP000085678"/>
    </source>
</evidence>
<reference evidence="12 13" key="1">
    <citation type="submission" date="2025-04" db="UniProtKB">
        <authorList>
            <consortium name="RefSeq"/>
        </authorList>
    </citation>
    <scope>IDENTIFICATION</scope>
    <source>
        <tissue evidence="12 13">Gonads</tissue>
    </source>
</reference>
<dbReference type="GO" id="GO:0005829">
    <property type="term" value="C:cytosol"/>
    <property type="evidence" value="ECO:0007669"/>
    <property type="project" value="TreeGrafter"/>
</dbReference>
<dbReference type="RefSeq" id="XP_013389907.1">
    <property type="nucleotide sequence ID" value="XM_013534453.1"/>
</dbReference>
<evidence type="ECO:0000313" key="12">
    <source>
        <dbReference type="RefSeq" id="XP_013389907.1"/>
    </source>
</evidence>
<evidence type="ECO:0000313" key="13">
    <source>
        <dbReference type="RefSeq" id="XP_013389908.1"/>
    </source>
</evidence>
<keyword evidence="5" id="KW-0493">Microtubule</keyword>
<dbReference type="GO" id="GO:0051225">
    <property type="term" value="P:spindle assembly"/>
    <property type="evidence" value="ECO:0007669"/>
    <property type="project" value="InterPro"/>
</dbReference>
<keyword evidence="11" id="KW-1185">Reference proteome</keyword>
<dbReference type="OrthoDB" id="5372507at2759"/>
<evidence type="ECO:0000256" key="6">
    <source>
        <dbReference type="ARBA" id="ARBA00022776"/>
    </source>
</evidence>
<dbReference type="GO" id="GO:0051301">
    <property type="term" value="P:cell division"/>
    <property type="evidence" value="ECO:0007669"/>
    <property type="project" value="UniProtKB-KW"/>
</dbReference>
<evidence type="ECO:0000256" key="5">
    <source>
        <dbReference type="ARBA" id="ARBA00022701"/>
    </source>
</evidence>
<dbReference type="PANTHER" id="PTHR31570:SF1">
    <property type="entry name" value="HAUS AUGMIN-LIKE COMPLEX SUBUNIT 1"/>
    <property type="match status" value="1"/>
</dbReference>
<dbReference type="GO" id="GO:0007098">
    <property type="term" value="P:centrosome cycle"/>
    <property type="evidence" value="ECO:0007669"/>
    <property type="project" value="TreeGrafter"/>
</dbReference>
<proteinExistence type="inferred from homology"/>
<gene>
    <name evidence="12 13" type="primary">LOC106158456</name>
</gene>
<evidence type="ECO:0000256" key="8">
    <source>
        <dbReference type="ARBA" id="ARBA00023212"/>
    </source>
</evidence>
<evidence type="ECO:0000256" key="9">
    <source>
        <dbReference type="ARBA" id="ARBA00023306"/>
    </source>
</evidence>